<comment type="caution">
    <text evidence="3">The sequence shown here is derived from an EMBL/GenBank/DDBJ whole genome shotgun (WGS) entry which is preliminary data.</text>
</comment>
<dbReference type="InParanoid" id="A0A482WVX7"/>
<dbReference type="OrthoDB" id="6624538at2759"/>
<evidence type="ECO:0000313" key="3">
    <source>
        <dbReference type="EMBL" id="RZF37301.1"/>
    </source>
</evidence>
<keyword evidence="2" id="KW-0812">Transmembrane</keyword>
<feature type="region of interest" description="Disordered" evidence="1">
    <location>
        <begin position="49"/>
        <end position="86"/>
    </location>
</feature>
<evidence type="ECO:0000256" key="2">
    <source>
        <dbReference type="SAM" id="Phobius"/>
    </source>
</evidence>
<sequence length="178" mass="19998">MYQSTNFLLVVVTLLLSTVLIAAQDFESEPLNDDKKGSQELEEVADKLEIQQQESTGVRKVSLNKGDSNKGHGNKGHSKKGKKKKKDSALKKFLPLLLIPFIIQTKLIPLFLMKLKMIAIKAFLIGKLAVFLVMFNMARSMLIGRQAVHIDTKYSMDHIAKEHYGYDGSPEYGSWVNS</sequence>
<protein>
    <submittedName>
        <fullName evidence="3">Uncharacterized protein</fullName>
    </submittedName>
</protein>
<evidence type="ECO:0000256" key="1">
    <source>
        <dbReference type="SAM" id="MobiDB-lite"/>
    </source>
</evidence>
<dbReference type="EMBL" id="QKKF02024710">
    <property type="protein sequence ID" value="RZF37301.1"/>
    <property type="molecule type" value="Genomic_DNA"/>
</dbReference>
<gene>
    <name evidence="3" type="ORF">LSTR_LSTR005633</name>
</gene>
<dbReference type="AlphaFoldDB" id="A0A482WVX7"/>
<evidence type="ECO:0000313" key="4">
    <source>
        <dbReference type="Proteomes" id="UP000291343"/>
    </source>
</evidence>
<dbReference type="Pfam" id="PF07898">
    <property type="entry name" value="DUF1676"/>
    <property type="match status" value="1"/>
</dbReference>
<accession>A0A482WVX7</accession>
<name>A0A482WVX7_LAOST</name>
<keyword evidence="4" id="KW-1185">Reference proteome</keyword>
<dbReference type="InterPro" id="IPR012464">
    <property type="entry name" value="DUF1676"/>
</dbReference>
<feature type="transmembrane region" description="Helical" evidence="2">
    <location>
        <begin position="93"/>
        <end position="112"/>
    </location>
</feature>
<proteinExistence type="predicted"/>
<organism evidence="3 4">
    <name type="scientific">Laodelphax striatellus</name>
    <name type="common">Small brown planthopper</name>
    <name type="synonym">Delphax striatella</name>
    <dbReference type="NCBI Taxonomy" id="195883"/>
    <lineage>
        <taxon>Eukaryota</taxon>
        <taxon>Metazoa</taxon>
        <taxon>Ecdysozoa</taxon>
        <taxon>Arthropoda</taxon>
        <taxon>Hexapoda</taxon>
        <taxon>Insecta</taxon>
        <taxon>Pterygota</taxon>
        <taxon>Neoptera</taxon>
        <taxon>Paraneoptera</taxon>
        <taxon>Hemiptera</taxon>
        <taxon>Auchenorrhyncha</taxon>
        <taxon>Fulgoroidea</taxon>
        <taxon>Delphacidae</taxon>
        <taxon>Criomorphinae</taxon>
        <taxon>Laodelphax</taxon>
    </lineage>
</organism>
<feature type="transmembrane region" description="Helical" evidence="2">
    <location>
        <begin position="118"/>
        <end position="138"/>
    </location>
</feature>
<dbReference type="Proteomes" id="UP000291343">
    <property type="component" value="Unassembled WGS sequence"/>
</dbReference>
<feature type="compositionally biased region" description="Basic residues" evidence="1">
    <location>
        <begin position="72"/>
        <end position="86"/>
    </location>
</feature>
<keyword evidence="2" id="KW-0472">Membrane</keyword>
<feature type="transmembrane region" description="Helical" evidence="2">
    <location>
        <begin position="6"/>
        <end position="26"/>
    </location>
</feature>
<keyword evidence="2" id="KW-1133">Transmembrane helix</keyword>
<reference evidence="3 4" key="1">
    <citation type="journal article" date="2017" name="Gigascience">
        <title>Genome sequence of the small brown planthopper, Laodelphax striatellus.</title>
        <authorList>
            <person name="Zhu J."/>
            <person name="Jiang F."/>
            <person name="Wang X."/>
            <person name="Yang P."/>
            <person name="Bao Y."/>
            <person name="Zhao W."/>
            <person name="Wang W."/>
            <person name="Lu H."/>
            <person name="Wang Q."/>
            <person name="Cui N."/>
            <person name="Li J."/>
            <person name="Chen X."/>
            <person name="Luo L."/>
            <person name="Yu J."/>
            <person name="Kang L."/>
            <person name="Cui F."/>
        </authorList>
    </citation>
    <scope>NUCLEOTIDE SEQUENCE [LARGE SCALE GENOMIC DNA]</scope>
    <source>
        <strain evidence="3">Lst14</strain>
    </source>
</reference>